<sequence>MPNVPADLSLLADFDLVARHGGFGRAQRAAGRPKASLSRRIAELERQLAVRLILRGGARMRLTEEGAVLAARIAGPLTELSEAAAAASAQATEVQGRLRVSAPVVFAQVVLGRVAARLALAHPELRLEVVAEDRRADPVQDGFDVVIRVDPAADEQLVGRRILVDARVIAAAPTLSSPWLGGPDIVPAVMFGSVETRVWQLRDRHGTEREVAIRPGARLSSMPMVREAVLEGGGAAVLPRLLVADDLDAGRLVEWGRVGAPVEVWMLHHARRLPGAKLRAFLEAVAAVTAAQVAI</sequence>
<dbReference type="GO" id="GO:0003700">
    <property type="term" value="F:DNA-binding transcription factor activity"/>
    <property type="evidence" value="ECO:0007669"/>
    <property type="project" value="InterPro"/>
</dbReference>
<evidence type="ECO:0000256" key="2">
    <source>
        <dbReference type="ARBA" id="ARBA00023015"/>
    </source>
</evidence>
<organism evidence="6 7">
    <name type="scientific">Endobacter medicaginis</name>
    <dbReference type="NCBI Taxonomy" id="1181271"/>
    <lineage>
        <taxon>Bacteria</taxon>
        <taxon>Pseudomonadati</taxon>
        <taxon>Pseudomonadota</taxon>
        <taxon>Alphaproteobacteria</taxon>
        <taxon>Acetobacterales</taxon>
        <taxon>Acetobacteraceae</taxon>
        <taxon>Endobacter</taxon>
    </lineage>
</organism>
<dbReference type="Proteomes" id="UP000557688">
    <property type="component" value="Unassembled WGS sequence"/>
</dbReference>
<dbReference type="Gene3D" id="1.10.10.10">
    <property type="entry name" value="Winged helix-like DNA-binding domain superfamily/Winged helix DNA-binding domain"/>
    <property type="match status" value="1"/>
</dbReference>
<accession>A0A839US39</accession>
<dbReference type="PANTHER" id="PTHR30537:SF5">
    <property type="entry name" value="HTH-TYPE TRANSCRIPTIONAL ACTIVATOR TTDR-RELATED"/>
    <property type="match status" value="1"/>
</dbReference>
<proteinExistence type="inferred from homology"/>
<protein>
    <submittedName>
        <fullName evidence="6">DNA-binding transcriptional LysR family regulator</fullName>
    </submittedName>
</protein>
<dbReference type="InterPro" id="IPR000847">
    <property type="entry name" value="LysR_HTH_N"/>
</dbReference>
<dbReference type="Pfam" id="PF00126">
    <property type="entry name" value="HTH_1"/>
    <property type="match status" value="1"/>
</dbReference>
<evidence type="ECO:0000313" key="6">
    <source>
        <dbReference type="EMBL" id="MBB3172596.1"/>
    </source>
</evidence>
<evidence type="ECO:0000259" key="5">
    <source>
        <dbReference type="PROSITE" id="PS50931"/>
    </source>
</evidence>
<dbReference type="InterPro" id="IPR036388">
    <property type="entry name" value="WH-like_DNA-bd_sf"/>
</dbReference>
<keyword evidence="3 6" id="KW-0238">DNA-binding</keyword>
<dbReference type="Pfam" id="PF03466">
    <property type="entry name" value="LysR_substrate"/>
    <property type="match status" value="1"/>
</dbReference>
<dbReference type="GO" id="GO:0043565">
    <property type="term" value="F:sequence-specific DNA binding"/>
    <property type="evidence" value="ECO:0007669"/>
    <property type="project" value="TreeGrafter"/>
</dbReference>
<dbReference type="SUPFAM" id="SSF53850">
    <property type="entry name" value="Periplasmic binding protein-like II"/>
    <property type="match status" value="1"/>
</dbReference>
<gene>
    <name evidence="6" type="ORF">FHR90_000402</name>
</gene>
<dbReference type="GO" id="GO:0006351">
    <property type="term" value="P:DNA-templated transcription"/>
    <property type="evidence" value="ECO:0007669"/>
    <property type="project" value="TreeGrafter"/>
</dbReference>
<dbReference type="CDD" id="cd08422">
    <property type="entry name" value="PBP2_CrgA_like"/>
    <property type="match status" value="1"/>
</dbReference>
<keyword evidence="7" id="KW-1185">Reference proteome</keyword>
<dbReference type="InterPro" id="IPR005119">
    <property type="entry name" value="LysR_subst-bd"/>
</dbReference>
<feature type="domain" description="HTH lysR-type" evidence="5">
    <location>
        <begin position="7"/>
        <end position="63"/>
    </location>
</feature>
<dbReference type="SUPFAM" id="SSF46785">
    <property type="entry name" value="Winged helix' DNA-binding domain"/>
    <property type="match status" value="1"/>
</dbReference>
<dbReference type="RefSeq" id="WP_183274656.1">
    <property type="nucleotide sequence ID" value="NZ_JACHXV010000001.1"/>
</dbReference>
<reference evidence="6 7" key="1">
    <citation type="submission" date="2020-08" db="EMBL/GenBank/DDBJ databases">
        <title>Genomic Encyclopedia of Type Strains, Phase III (KMG-III): the genomes of soil and plant-associated and newly described type strains.</title>
        <authorList>
            <person name="Whitman W."/>
        </authorList>
    </citation>
    <scope>NUCLEOTIDE SEQUENCE [LARGE SCALE GENOMIC DNA]</scope>
    <source>
        <strain evidence="6 7">CECT 8088</strain>
    </source>
</reference>
<keyword evidence="4" id="KW-0804">Transcription</keyword>
<dbReference type="PANTHER" id="PTHR30537">
    <property type="entry name" value="HTH-TYPE TRANSCRIPTIONAL REGULATOR"/>
    <property type="match status" value="1"/>
</dbReference>
<dbReference type="Gene3D" id="3.40.190.290">
    <property type="match status" value="1"/>
</dbReference>
<dbReference type="AlphaFoldDB" id="A0A839US39"/>
<keyword evidence="2" id="KW-0805">Transcription regulation</keyword>
<comment type="caution">
    <text evidence="6">The sequence shown here is derived from an EMBL/GenBank/DDBJ whole genome shotgun (WGS) entry which is preliminary data.</text>
</comment>
<evidence type="ECO:0000313" key="7">
    <source>
        <dbReference type="Proteomes" id="UP000557688"/>
    </source>
</evidence>
<dbReference type="InterPro" id="IPR036390">
    <property type="entry name" value="WH_DNA-bd_sf"/>
</dbReference>
<comment type="similarity">
    <text evidence="1">Belongs to the LysR transcriptional regulatory family.</text>
</comment>
<dbReference type="EMBL" id="JACHXV010000001">
    <property type="protein sequence ID" value="MBB3172596.1"/>
    <property type="molecule type" value="Genomic_DNA"/>
</dbReference>
<evidence type="ECO:0000256" key="3">
    <source>
        <dbReference type="ARBA" id="ARBA00023125"/>
    </source>
</evidence>
<name>A0A839US39_9PROT</name>
<evidence type="ECO:0000256" key="1">
    <source>
        <dbReference type="ARBA" id="ARBA00009437"/>
    </source>
</evidence>
<dbReference type="PROSITE" id="PS50931">
    <property type="entry name" value="HTH_LYSR"/>
    <property type="match status" value="1"/>
</dbReference>
<dbReference type="InterPro" id="IPR058163">
    <property type="entry name" value="LysR-type_TF_proteobact-type"/>
</dbReference>
<evidence type="ECO:0000256" key="4">
    <source>
        <dbReference type="ARBA" id="ARBA00023163"/>
    </source>
</evidence>